<feature type="domain" description="Lumazine-binding" evidence="11">
    <location>
        <begin position="98"/>
        <end position="195"/>
    </location>
</feature>
<protein>
    <recommendedName>
        <fullName evidence="5 9">Riboflavin synthase</fullName>
        <ecNumber evidence="4 9">2.5.1.9</ecNumber>
    </recommendedName>
</protein>
<keyword evidence="8" id="KW-0677">Repeat</keyword>
<dbReference type="Gene3D" id="2.40.30.20">
    <property type="match status" value="2"/>
</dbReference>
<dbReference type="PROSITE" id="PS51177">
    <property type="entry name" value="LUMAZINE_BIND"/>
    <property type="match status" value="2"/>
</dbReference>
<reference evidence="12 13" key="1">
    <citation type="submission" date="2018-04" db="EMBL/GenBank/DDBJ databases">
        <title>Brenneria corticis sp.nov.</title>
        <authorList>
            <person name="Li Y."/>
        </authorList>
    </citation>
    <scope>NUCLEOTIDE SEQUENCE [LARGE SCALE GENOMIC DNA]</scope>
    <source>
        <strain evidence="12 13">CFCC 11842</strain>
    </source>
</reference>
<dbReference type="PIRSF" id="PIRSF000498">
    <property type="entry name" value="Riboflavin_syn_A"/>
    <property type="match status" value="1"/>
</dbReference>
<dbReference type="NCBIfam" id="NF009566">
    <property type="entry name" value="PRK13020.1"/>
    <property type="match status" value="1"/>
</dbReference>
<dbReference type="FunFam" id="2.40.30.20:FF:000003">
    <property type="entry name" value="Riboflavin synthase, alpha subunit"/>
    <property type="match status" value="1"/>
</dbReference>
<comment type="catalytic activity">
    <reaction evidence="1">
        <text>2 6,7-dimethyl-8-(1-D-ribityl)lumazine + H(+) = 5-amino-6-(D-ribitylamino)uracil + riboflavin</text>
        <dbReference type="Rhea" id="RHEA:20772"/>
        <dbReference type="ChEBI" id="CHEBI:15378"/>
        <dbReference type="ChEBI" id="CHEBI:15934"/>
        <dbReference type="ChEBI" id="CHEBI:57986"/>
        <dbReference type="ChEBI" id="CHEBI:58201"/>
        <dbReference type="EC" id="2.5.1.9"/>
    </reaction>
</comment>
<dbReference type="PANTHER" id="PTHR21098:SF0">
    <property type="entry name" value="RIBOFLAVIN SYNTHASE"/>
    <property type="match status" value="1"/>
</dbReference>
<evidence type="ECO:0000256" key="2">
    <source>
        <dbReference type="ARBA" id="ARBA00002803"/>
    </source>
</evidence>
<evidence type="ECO:0000256" key="3">
    <source>
        <dbReference type="ARBA" id="ARBA00004887"/>
    </source>
</evidence>
<evidence type="ECO:0000313" key="12">
    <source>
        <dbReference type="EMBL" id="PWC16403.1"/>
    </source>
</evidence>
<feature type="domain" description="Lumazine-binding" evidence="11">
    <location>
        <begin position="1"/>
        <end position="97"/>
    </location>
</feature>
<feature type="repeat" description="Lumazine-binding" evidence="10">
    <location>
        <begin position="98"/>
        <end position="195"/>
    </location>
</feature>
<comment type="function">
    <text evidence="2">Catalyzes the dismutation of two molecules of 6,7-dimethyl-8-ribityllumazine, resulting in the formation of riboflavin and 5-amino-6-(D-ribitylamino)uracil.</text>
</comment>
<accession>A0A2U1U418</accession>
<evidence type="ECO:0000259" key="11">
    <source>
        <dbReference type="PROSITE" id="PS51177"/>
    </source>
</evidence>
<keyword evidence="6" id="KW-0686">Riboflavin biosynthesis</keyword>
<keyword evidence="13" id="KW-1185">Reference proteome</keyword>
<dbReference type="InterPro" id="IPR001783">
    <property type="entry name" value="Lumazine-bd"/>
</dbReference>
<evidence type="ECO:0000256" key="4">
    <source>
        <dbReference type="ARBA" id="ARBA00012827"/>
    </source>
</evidence>
<keyword evidence="7 12" id="KW-0808">Transferase</keyword>
<comment type="pathway">
    <text evidence="3">Cofactor biosynthesis; riboflavin biosynthesis; riboflavin from 2-hydroxy-3-oxobutyl phosphate and 5-amino-6-(D-ribitylamino)uracil: step 2/2.</text>
</comment>
<dbReference type="GO" id="GO:0004746">
    <property type="term" value="F:riboflavin synthase activity"/>
    <property type="evidence" value="ECO:0007669"/>
    <property type="project" value="UniProtKB-UniRule"/>
</dbReference>
<evidence type="ECO:0000256" key="1">
    <source>
        <dbReference type="ARBA" id="ARBA00000968"/>
    </source>
</evidence>
<dbReference type="EC" id="2.5.1.9" evidence="4 9"/>
<dbReference type="InterPro" id="IPR026017">
    <property type="entry name" value="Lumazine-bd_dom"/>
</dbReference>
<evidence type="ECO:0000256" key="8">
    <source>
        <dbReference type="ARBA" id="ARBA00022737"/>
    </source>
</evidence>
<dbReference type="AlphaFoldDB" id="A0A2U1U418"/>
<evidence type="ECO:0000313" key="13">
    <source>
        <dbReference type="Proteomes" id="UP000296159"/>
    </source>
</evidence>
<evidence type="ECO:0000256" key="9">
    <source>
        <dbReference type="NCBIfam" id="TIGR00187"/>
    </source>
</evidence>
<evidence type="ECO:0000256" key="5">
    <source>
        <dbReference type="ARBA" id="ARBA00013950"/>
    </source>
</evidence>
<dbReference type="FunFam" id="2.40.30.20:FF:000005">
    <property type="entry name" value="Riboflavin synthase, alpha subunit"/>
    <property type="match status" value="1"/>
</dbReference>
<dbReference type="Pfam" id="PF00677">
    <property type="entry name" value="Lum_binding"/>
    <property type="match status" value="2"/>
</dbReference>
<gene>
    <name evidence="12" type="ORF">DDT56_10020</name>
</gene>
<evidence type="ECO:0000256" key="7">
    <source>
        <dbReference type="ARBA" id="ARBA00022679"/>
    </source>
</evidence>
<dbReference type="NCBIfam" id="NF006767">
    <property type="entry name" value="PRK09289.1"/>
    <property type="match status" value="1"/>
</dbReference>
<comment type="caution">
    <text evidence="12">The sequence shown here is derived from an EMBL/GenBank/DDBJ whole genome shotgun (WGS) entry which is preliminary data.</text>
</comment>
<dbReference type="NCBIfam" id="TIGR00187">
    <property type="entry name" value="ribE"/>
    <property type="match status" value="1"/>
</dbReference>
<proteinExistence type="predicted"/>
<dbReference type="UniPathway" id="UPA00275">
    <property type="reaction ID" value="UER00405"/>
</dbReference>
<dbReference type="PANTHER" id="PTHR21098">
    <property type="entry name" value="RIBOFLAVIN SYNTHASE ALPHA CHAIN"/>
    <property type="match status" value="1"/>
</dbReference>
<organism evidence="12 13">
    <name type="scientific">Brenneria corticis</name>
    <dbReference type="NCBI Taxonomy" id="2173106"/>
    <lineage>
        <taxon>Bacteria</taxon>
        <taxon>Pseudomonadati</taxon>
        <taxon>Pseudomonadota</taxon>
        <taxon>Gammaproteobacteria</taxon>
        <taxon>Enterobacterales</taxon>
        <taxon>Pectobacteriaceae</taxon>
        <taxon>Brenneria</taxon>
    </lineage>
</organism>
<sequence length="211" mass="23046">MFTGIVQGTATVVSIDEKANFRTHVVQLPPELLPGLVPGASVANNGCCLTVTSVEGDRVSFDLMKETLRLTNLGDITPGDIVNLERAAKYGDEIGGHIMSGHIICTAEVVKILVSENNHQIWFRLADESLMKYVLHKGFIGIDGISLTVGEVTRNRFCVHLIPETLHRTTLGQRRLGQRVNIEIDPQTQAVVDTVERVLAGRQASELLPEA</sequence>
<dbReference type="GO" id="GO:0009231">
    <property type="term" value="P:riboflavin biosynthetic process"/>
    <property type="evidence" value="ECO:0007669"/>
    <property type="project" value="UniProtKB-UniPathway"/>
</dbReference>
<feature type="repeat" description="Lumazine-binding" evidence="10">
    <location>
        <begin position="1"/>
        <end position="97"/>
    </location>
</feature>
<dbReference type="CDD" id="cd00402">
    <property type="entry name" value="Riboflavin_synthase_like"/>
    <property type="match status" value="1"/>
</dbReference>
<dbReference type="RefSeq" id="WP_136166297.1">
    <property type="nucleotide sequence ID" value="NZ_KZ819077.1"/>
</dbReference>
<dbReference type="SUPFAM" id="SSF63380">
    <property type="entry name" value="Riboflavin synthase domain-like"/>
    <property type="match status" value="2"/>
</dbReference>
<dbReference type="GO" id="GO:0005829">
    <property type="term" value="C:cytosol"/>
    <property type="evidence" value="ECO:0007669"/>
    <property type="project" value="TreeGrafter"/>
</dbReference>
<dbReference type="InterPro" id="IPR023366">
    <property type="entry name" value="ATP_synth_asu-like_sf"/>
</dbReference>
<evidence type="ECO:0000256" key="10">
    <source>
        <dbReference type="PROSITE-ProRule" id="PRU00524"/>
    </source>
</evidence>
<name>A0A2U1U418_9GAMM</name>
<dbReference type="EMBL" id="QDKH01000009">
    <property type="protein sequence ID" value="PWC16403.1"/>
    <property type="molecule type" value="Genomic_DNA"/>
</dbReference>
<dbReference type="Proteomes" id="UP000296159">
    <property type="component" value="Unassembled WGS sequence"/>
</dbReference>
<dbReference type="InterPro" id="IPR017938">
    <property type="entry name" value="Riboflavin_synthase-like_b-brl"/>
</dbReference>
<evidence type="ECO:0000256" key="6">
    <source>
        <dbReference type="ARBA" id="ARBA00022619"/>
    </source>
</evidence>